<evidence type="ECO:0000313" key="1">
    <source>
        <dbReference type="EMBL" id="KAK5637097.1"/>
    </source>
</evidence>
<sequence>MSNIPTQQTQLDLPPRWQPLPQTWDQSAKAIVDQCAPLLREYFQLLRETTVPAGIASSNTGVTNAFKTLFDIIRQREGSILARVAYVQLQKVFTSVEALIRAERRSGLHGKSHNTTIAIGLFITAVGGAAIRKSDVMALRRKMRRWSYLAQPSIFFLMTYSDHAEPIV</sequence>
<organism evidence="1 2">
    <name type="scientific">Xylaria bambusicola</name>
    <dbReference type="NCBI Taxonomy" id="326684"/>
    <lineage>
        <taxon>Eukaryota</taxon>
        <taxon>Fungi</taxon>
        <taxon>Dikarya</taxon>
        <taxon>Ascomycota</taxon>
        <taxon>Pezizomycotina</taxon>
        <taxon>Sordariomycetes</taxon>
        <taxon>Xylariomycetidae</taxon>
        <taxon>Xylariales</taxon>
        <taxon>Xylariaceae</taxon>
        <taxon>Xylaria</taxon>
    </lineage>
</organism>
<keyword evidence="2" id="KW-1185">Reference proteome</keyword>
<proteinExistence type="predicted"/>
<dbReference type="Proteomes" id="UP001305414">
    <property type="component" value="Unassembled WGS sequence"/>
</dbReference>
<gene>
    <name evidence="1" type="ORF">RRF57_012809</name>
</gene>
<comment type="caution">
    <text evidence="1">The sequence shown here is derived from an EMBL/GenBank/DDBJ whole genome shotgun (WGS) entry which is preliminary data.</text>
</comment>
<name>A0AAN7ZB68_9PEZI</name>
<dbReference type="EMBL" id="JAWHQM010000091">
    <property type="protein sequence ID" value="KAK5637097.1"/>
    <property type="molecule type" value="Genomic_DNA"/>
</dbReference>
<protein>
    <submittedName>
        <fullName evidence="1">Uncharacterized protein</fullName>
    </submittedName>
</protein>
<reference evidence="1 2" key="1">
    <citation type="submission" date="2023-10" db="EMBL/GenBank/DDBJ databases">
        <title>Draft genome sequence of Xylaria bambusicola isolate GMP-LS, the root and basal stem rot pathogen of sugarcane in Indonesia.</title>
        <authorList>
            <person name="Selvaraj P."/>
            <person name="Muralishankar V."/>
            <person name="Muruganantham S."/>
            <person name="Sp S."/>
            <person name="Haryani S."/>
            <person name="Lau K.J.X."/>
            <person name="Naqvi N.I."/>
        </authorList>
    </citation>
    <scope>NUCLEOTIDE SEQUENCE [LARGE SCALE GENOMIC DNA]</scope>
    <source>
        <strain evidence="1">GMP-LS</strain>
    </source>
</reference>
<dbReference type="AlphaFoldDB" id="A0AAN7ZB68"/>
<evidence type="ECO:0000313" key="2">
    <source>
        <dbReference type="Proteomes" id="UP001305414"/>
    </source>
</evidence>
<accession>A0AAN7ZB68</accession>